<proteinExistence type="predicted"/>
<protein>
    <submittedName>
        <fullName evidence="1">Uncharacterized protein</fullName>
    </submittedName>
</protein>
<comment type="caution">
    <text evidence="1">The sequence shown here is derived from an EMBL/GenBank/DDBJ whole genome shotgun (WGS) entry which is preliminary data.</text>
</comment>
<dbReference type="Proteomes" id="UP001058074">
    <property type="component" value="Unassembled WGS sequence"/>
</dbReference>
<evidence type="ECO:0000313" key="2">
    <source>
        <dbReference type="Proteomes" id="UP001058074"/>
    </source>
</evidence>
<dbReference type="EMBL" id="BROD01000001">
    <property type="protein sequence ID" value="GKX66462.1"/>
    <property type="molecule type" value="Genomic_DNA"/>
</dbReference>
<accession>A0ACB5RBD8</accession>
<organism evidence="1 2">
    <name type="scientific">Inconstantimicrobium mannanitabidum</name>
    <dbReference type="NCBI Taxonomy" id="1604901"/>
    <lineage>
        <taxon>Bacteria</taxon>
        <taxon>Bacillati</taxon>
        <taxon>Bacillota</taxon>
        <taxon>Clostridia</taxon>
        <taxon>Eubacteriales</taxon>
        <taxon>Clostridiaceae</taxon>
        <taxon>Inconstantimicrobium</taxon>
    </lineage>
</organism>
<gene>
    <name evidence="1" type="ORF">rsdtw13_17200</name>
</gene>
<keyword evidence="2" id="KW-1185">Reference proteome</keyword>
<evidence type="ECO:0000313" key="1">
    <source>
        <dbReference type="EMBL" id="GKX66462.1"/>
    </source>
</evidence>
<sequence length="147" mass="17253">MEFDLDESLGRALFKSNLLVRNNIQKQLKTFGITIDQWTILKTLYRHHCFDSTEAYNQKELAKECSKDQASLTRILDILEKKDLLKRDKSSKDRREFLILLTSEGKELIEKMLPTAQNIVKNLNHIYTEEEMSILINLLNKLIVNLE</sequence>
<reference evidence="1" key="1">
    <citation type="journal article" date="2025" name="Int. J. Syst. Evol. Microbiol.">
        <title>Inconstantimicrobium mannanitabidum sp. nov., a novel member of the family Clostridiaceae isolated from anoxic soil under the treatment of reductive soil disinfestation.</title>
        <authorList>
            <person name="Ueki A."/>
            <person name="Tonouchi A."/>
            <person name="Honma S."/>
            <person name="Kaku N."/>
            <person name="Ueki K."/>
        </authorList>
    </citation>
    <scope>NUCLEOTIDE SEQUENCE</scope>
    <source>
        <strain evidence="1">TW13</strain>
    </source>
</reference>
<name>A0ACB5RBD8_9CLOT</name>